<evidence type="ECO:0000256" key="7">
    <source>
        <dbReference type="ARBA" id="ARBA00022519"/>
    </source>
</evidence>
<evidence type="ECO:0000256" key="3">
    <source>
        <dbReference type="ARBA" id="ARBA00011049"/>
    </source>
</evidence>
<dbReference type="InterPro" id="IPR036429">
    <property type="entry name" value="SpoA-like_sf"/>
</dbReference>
<dbReference type="Pfam" id="PF02154">
    <property type="entry name" value="FliM"/>
    <property type="match status" value="1"/>
</dbReference>
<evidence type="ECO:0000256" key="11">
    <source>
        <dbReference type="ARBA" id="ARBA00025044"/>
    </source>
</evidence>
<keyword evidence="10" id="KW-0975">Bacterial flagellum</keyword>
<sequence>MAYDTFLSQNEVDSLFAEIEGTPTPKIEVEEPVYPDGVRPYDLSSPERVIRKRMQTFELINERFARNLRAVLLSFMRRNADISVLPIKIQTFAEFERNLPVPSNLNMVRLEPLRGLSLFCFDPTLVFLIIETLFGGQIKQNTRVEGRDFTATEQRIIHRLLMHTLESYVHAWKPVYPIKYHYLRSEMHTKFANIASGNEVVVVTPIRIEFGTIGGLLNVCLPYSMIEPLKDLLTEPFQDESVKGNENKWLRQLSGQVPETEVELVANFTTAECTLEQLMALKEGSVLPIRLPTEIEATVDGIPVISAKYGTYNKHYALSVIKRLELPTFDTPEEPKVVIEDTTTIDDEILLDDHELSAAPLNAEKPI</sequence>
<dbReference type="PIRSF" id="PIRSF002888">
    <property type="entry name" value="FliM"/>
    <property type="match status" value="1"/>
</dbReference>
<dbReference type="PRINTS" id="PR00955">
    <property type="entry name" value="FLGMOTORFLIM"/>
</dbReference>
<evidence type="ECO:0000256" key="12">
    <source>
        <dbReference type="NCBIfam" id="TIGR01397"/>
    </source>
</evidence>
<dbReference type="Pfam" id="PF01052">
    <property type="entry name" value="FliMN_C"/>
    <property type="match status" value="1"/>
</dbReference>
<keyword evidence="15" id="KW-1185">Reference proteome</keyword>
<dbReference type="SUPFAM" id="SSF101801">
    <property type="entry name" value="Surface presentation of antigens (SPOA)"/>
    <property type="match status" value="1"/>
</dbReference>
<keyword evidence="14" id="KW-0969">Cilium</keyword>
<dbReference type="EMBL" id="JAHSPR010000007">
    <property type="protein sequence ID" value="MBV4397661.1"/>
    <property type="molecule type" value="Genomic_DNA"/>
</dbReference>
<protein>
    <recommendedName>
        <fullName evidence="4 12">Flagellar motor switch protein FliM</fullName>
    </recommendedName>
</protein>
<comment type="subcellular location">
    <subcellularLocation>
        <location evidence="1">Bacterial flagellum basal body</location>
    </subcellularLocation>
    <subcellularLocation>
        <location evidence="2">Cell inner membrane</location>
        <topology evidence="2">Peripheral membrane protein</topology>
    </subcellularLocation>
</comment>
<dbReference type="RefSeq" id="WP_169294891.1">
    <property type="nucleotide sequence ID" value="NZ_JAHSPR010000007.1"/>
</dbReference>
<dbReference type="InterPro" id="IPR001689">
    <property type="entry name" value="Flag_FliM"/>
</dbReference>
<dbReference type="CDD" id="cd17908">
    <property type="entry name" value="FliM"/>
    <property type="match status" value="1"/>
</dbReference>
<keyword evidence="14" id="KW-0282">Flagellum</keyword>
<evidence type="ECO:0000256" key="1">
    <source>
        <dbReference type="ARBA" id="ARBA00004117"/>
    </source>
</evidence>
<comment type="function">
    <text evidence="11">FliM is one of three proteins (FliG, FliN, FliM) that forms the rotor-mounted switch complex (C ring), located at the base of the basal body. This complex interacts with the CheY and CheZ chemotaxis proteins, in addition to contacting components of the motor that determine the direction of flagellar rotation.</text>
</comment>
<dbReference type="Gene3D" id="3.40.1550.10">
    <property type="entry name" value="CheC-like"/>
    <property type="match status" value="1"/>
</dbReference>
<keyword evidence="5" id="KW-1003">Cell membrane</keyword>
<evidence type="ECO:0000313" key="15">
    <source>
        <dbReference type="Proteomes" id="UP000722165"/>
    </source>
</evidence>
<evidence type="ECO:0000256" key="2">
    <source>
        <dbReference type="ARBA" id="ARBA00004417"/>
    </source>
</evidence>
<evidence type="ECO:0000259" key="13">
    <source>
        <dbReference type="Pfam" id="PF01052"/>
    </source>
</evidence>
<evidence type="ECO:0000256" key="4">
    <source>
        <dbReference type="ARBA" id="ARBA00021898"/>
    </source>
</evidence>
<gene>
    <name evidence="14" type="primary">fliM</name>
    <name evidence="14" type="ORF">KU392_10415</name>
</gene>
<dbReference type="InterPro" id="IPR001543">
    <property type="entry name" value="FliN-like_C"/>
</dbReference>
<comment type="caution">
    <text evidence="14">The sequence shown here is derived from an EMBL/GenBank/DDBJ whole genome shotgun (WGS) entry which is preliminary data.</text>
</comment>
<evidence type="ECO:0000313" key="14">
    <source>
        <dbReference type="EMBL" id="MBV4397661.1"/>
    </source>
</evidence>
<dbReference type="PANTHER" id="PTHR30034">
    <property type="entry name" value="FLAGELLAR MOTOR SWITCH PROTEIN FLIM"/>
    <property type="match status" value="1"/>
</dbReference>
<keyword evidence="9" id="KW-0472">Membrane</keyword>
<keyword evidence="14" id="KW-0966">Cell projection</keyword>
<name>A0ABS6NR38_9BURK</name>
<evidence type="ECO:0000256" key="8">
    <source>
        <dbReference type="ARBA" id="ARBA00022779"/>
    </source>
</evidence>
<evidence type="ECO:0000256" key="6">
    <source>
        <dbReference type="ARBA" id="ARBA00022500"/>
    </source>
</evidence>
<keyword evidence="8" id="KW-0283">Flagellar rotation</keyword>
<dbReference type="InterPro" id="IPR028976">
    <property type="entry name" value="CheC-like_sf"/>
</dbReference>
<evidence type="ECO:0000256" key="10">
    <source>
        <dbReference type="ARBA" id="ARBA00023143"/>
    </source>
</evidence>
<keyword evidence="7" id="KW-0997">Cell inner membrane</keyword>
<proteinExistence type="inferred from homology"/>
<keyword evidence="6" id="KW-0145">Chemotaxis</keyword>
<dbReference type="SUPFAM" id="SSF103039">
    <property type="entry name" value="CheC-like"/>
    <property type="match status" value="1"/>
</dbReference>
<comment type="similarity">
    <text evidence="3">Belongs to the FliM family.</text>
</comment>
<evidence type="ECO:0000256" key="9">
    <source>
        <dbReference type="ARBA" id="ARBA00023136"/>
    </source>
</evidence>
<reference evidence="14 15" key="1">
    <citation type="submission" date="2021-06" db="EMBL/GenBank/DDBJ databases">
        <authorList>
            <person name="Lu T."/>
            <person name="Wang Q."/>
            <person name="Han X."/>
        </authorList>
    </citation>
    <scope>NUCLEOTIDE SEQUENCE [LARGE SCALE GENOMIC DNA]</scope>
    <source>
        <strain evidence="14 15">LAM0050</strain>
    </source>
</reference>
<dbReference type="NCBIfam" id="TIGR01397">
    <property type="entry name" value="fliM_switch"/>
    <property type="match status" value="1"/>
</dbReference>
<organism evidence="14 15">
    <name type="scientific">Advenella alkanexedens</name>
    <dbReference type="NCBI Taxonomy" id="1481665"/>
    <lineage>
        <taxon>Bacteria</taxon>
        <taxon>Pseudomonadati</taxon>
        <taxon>Pseudomonadota</taxon>
        <taxon>Betaproteobacteria</taxon>
        <taxon>Burkholderiales</taxon>
        <taxon>Alcaligenaceae</taxon>
    </lineage>
</organism>
<dbReference type="PANTHER" id="PTHR30034:SF3">
    <property type="entry name" value="FLAGELLAR MOTOR SWITCH PROTEIN FLIM"/>
    <property type="match status" value="1"/>
</dbReference>
<dbReference type="Proteomes" id="UP000722165">
    <property type="component" value="Unassembled WGS sequence"/>
</dbReference>
<accession>A0ABS6NR38</accession>
<evidence type="ECO:0000256" key="5">
    <source>
        <dbReference type="ARBA" id="ARBA00022475"/>
    </source>
</evidence>
<feature type="domain" description="Flagellar motor switch protein FliN-like C-terminal" evidence="13">
    <location>
        <begin position="258"/>
        <end position="323"/>
    </location>
</feature>